<evidence type="ECO:0000313" key="1">
    <source>
        <dbReference type="EMBL" id="RON81067.1"/>
    </source>
</evidence>
<dbReference type="EMBL" id="MOBX01000013">
    <property type="protein sequence ID" value="RON81067.1"/>
    <property type="molecule type" value="Genomic_DNA"/>
</dbReference>
<gene>
    <name evidence="1" type="ORF">BK670_12855</name>
</gene>
<name>A0A423MCP5_PSEFL</name>
<protein>
    <recommendedName>
        <fullName evidence="3">DUF4347 domain-containing protein</fullName>
    </recommendedName>
</protein>
<reference evidence="1 2" key="1">
    <citation type="submission" date="2016-10" db="EMBL/GenBank/DDBJ databases">
        <title>Comparative genome analysis of multiple Pseudomonas spp. focuses on biocontrol and plant growth promoting traits.</title>
        <authorList>
            <person name="Tao X.-Y."/>
            <person name="Taylor C.G."/>
        </authorList>
    </citation>
    <scope>NUCLEOTIDE SEQUENCE [LARGE SCALE GENOMIC DNA]</scope>
    <source>
        <strain evidence="1 2">28B5</strain>
    </source>
</reference>
<dbReference type="RefSeq" id="WP_123450202.1">
    <property type="nucleotide sequence ID" value="NZ_MOBX01000013.1"/>
</dbReference>
<organism evidence="1 2">
    <name type="scientific">Pseudomonas fluorescens</name>
    <dbReference type="NCBI Taxonomy" id="294"/>
    <lineage>
        <taxon>Bacteria</taxon>
        <taxon>Pseudomonadati</taxon>
        <taxon>Pseudomonadota</taxon>
        <taxon>Gammaproteobacteria</taxon>
        <taxon>Pseudomonadales</taxon>
        <taxon>Pseudomonadaceae</taxon>
        <taxon>Pseudomonas</taxon>
    </lineage>
</organism>
<sequence length="306" mass="33490">MICWNAVVERKVKAGVVIKNMLDGSEALIPFTTLKLAVLDPVNKITDWLIGTPWVAETEKESVVVGRALIVFFKQNEEKLVPAYAAFRGDFKFRIDEEEFVDPYQREIVVIYHDFSEETKKGNSGSAFAKGVESYVETFSGVSHLVHADGTYEELVVKLTSVAEVADGWIDTVLIVTHGYIGQMWLGNADEIFVKRNFAAVLGRSESGKDFINPESFGVLLKNLFGPKLGIGIYACNFACSPGGDEVAIAIRGAAEARVVVAGKADVFLKPNSKGHRPVAECKGAVAFYSEHEIEIRGGQVPVFPI</sequence>
<evidence type="ECO:0008006" key="3">
    <source>
        <dbReference type="Google" id="ProtNLM"/>
    </source>
</evidence>
<comment type="caution">
    <text evidence="1">The sequence shown here is derived from an EMBL/GenBank/DDBJ whole genome shotgun (WGS) entry which is preliminary data.</text>
</comment>
<evidence type="ECO:0000313" key="2">
    <source>
        <dbReference type="Proteomes" id="UP000285378"/>
    </source>
</evidence>
<proteinExistence type="predicted"/>
<accession>A0A423MCP5</accession>
<dbReference type="OrthoDB" id="6967083at2"/>
<dbReference type="AlphaFoldDB" id="A0A423MCP5"/>
<dbReference type="Proteomes" id="UP000285378">
    <property type="component" value="Unassembled WGS sequence"/>
</dbReference>